<evidence type="ECO:0000313" key="3">
    <source>
        <dbReference type="Proteomes" id="UP000716322"/>
    </source>
</evidence>
<feature type="compositionally biased region" description="Basic and acidic residues" evidence="1">
    <location>
        <begin position="7"/>
        <end position="32"/>
    </location>
</feature>
<gene>
    <name evidence="2" type="ORF">HAV22_14205</name>
</gene>
<dbReference type="EMBL" id="JAAQOM010000008">
    <property type="protein sequence ID" value="NIA54786.1"/>
    <property type="molecule type" value="Genomic_DNA"/>
</dbReference>
<sequence>MQVQVRDAQRARVHGPELHVDEVAGPRPDLDLHPTLGRVPGADIRIRDLEVAQRLGRRTGAGRGNDAPRVARRAAVHVEAADRARVRVRQVHVPDEARAIGREIRHEIGGVLVLPARDGVQRRIQIGGLVSMPVRHEALHAAVDAHRLQPAVQVARRDVAAFVAEAAARDRVDDAQLALGVQGQEIIVDRQ</sequence>
<evidence type="ECO:0000256" key="1">
    <source>
        <dbReference type="SAM" id="MobiDB-lite"/>
    </source>
</evidence>
<organism evidence="2 3">
    <name type="scientific">Telluria antibiotica</name>
    <dbReference type="NCBI Taxonomy" id="2717319"/>
    <lineage>
        <taxon>Bacteria</taxon>
        <taxon>Pseudomonadati</taxon>
        <taxon>Pseudomonadota</taxon>
        <taxon>Betaproteobacteria</taxon>
        <taxon>Burkholderiales</taxon>
        <taxon>Oxalobacteraceae</taxon>
        <taxon>Telluria group</taxon>
        <taxon>Telluria</taxon>
    </lineage>
</organism>
<evidence type="ECO:0000313" key="2">
    <source>
        <dbReference type="EMBL" id="NIA54786.1"/>
    </source>
</evidence>
<comment type="caution">
    <text evidence="2">The sequence shown here is derived from an EMBL/GenBank/DDBJ whole genome shotgun (WGS) entry which is preliminary data.</text>
</comment>
<name>A0ABX0PBS7_9BURK</name>
<dbReference type="Proteomes" id="UP000716322">
    <property type="component" value="Unassembled WGS sequence"/>
</dbReference>
<reference evidence="2 3" key="1">
    <citation type="submission" date="2020-03" db="EMBL/GenBank/DDBJ databases">
        <title>Genome sequence of strain Massilia sp. TW-1.</title>
        <authorList>
            <person name="Chaudhary D.K."/>
        </authorList>
    </citation>
    <scope>NUCLEOTIDE SEQUENCE [LARGE SCALE GENOMIC DNA]</scope>
    <source>
        <strain evidence="2 3">TW-1</strain>
    </source>
</reference>
<protein>
    <submittedName>
        <fullName evidence="2">Uncharacterized protein</fullName>
    </submittedName>
</protein>
<accession>A0ABX0PBS7</accession>
<proteinExistence type="predicted"/>
<feature type="region of interest" description="Disordered" evidence="1">
    <location>
        <begin position="1"/>
        <end position="36"/>
    </location>
</feature>
<keyword evidence="3" id="KW-1185">Reference proteome</keyword>